<comment type="caution">
    <text evidence="2">The sequence shown here is derived from an EMBL/GenBank/DDBJ whole genome shotgun (WGS) entry which is preliminary data.</text>
</comment>
<proteinExistence type="predicted"/>
<name>A0ABR2ZYZ5_9AGAR</name>
<evidence type="ECO:0000313" key="2">
    <source>
        <dbReference type="EMBL" id="KAL0066836.1"/>
    </source>
</evidence>
<feature type="compositionally biased region" description="Basic and acidic residues" evidence="1">
    <location>
        <begin position="417"/>
        <end position="431"/>
    </location>
</feature>
<feature type="region of interest" description="Disordered" evidence="1">
    <location>
        <begin position="282"/>
        <end position="308"/>
    </location>
</feature>
<evidence type="ECO:0000313" key="3">
    <source>
        <dbReference type="Proteomes" id="UP001437256"/>
    </source>
</evidence>
<feature type="region of interest" description="Disordered" evidence="1">
    <location>
        <begin position="417"/>
        <end position="437"/>
    </location>
</feature>
<dbReference type="EMBL" id="JBBXMP010000031">
    <property type="protein sequence ID" value="KAL0066836.1"/>
    <property type="molecule type" value="Genomic_DNA"/>
</dbReference>
<accession>A0ABR2ZYZ5</accession>
<feature type="compositionally biased region" description="Basic residues" evidence="1">
    <location>
        <begin position="66"/>
        <end position="75"/>
    </location>
</feature>
<organism evidence="2 3">
    <name type="scientific">Marasmius tenuissimus</name>
    <dbReference type="NCBI Taxonomy" id="585030"/>
    <lineage>
        <taxon>Eukaryota</taxon>
        <taxon>Fungi</taxon>
        <taxon>Dikarya</taxon>
        <taxon>Basidiomycota</taxon>
        <taxon>Agaricomycotina</taxon>
        <taxon>Agaricomycetes</taxon>
        <taxon>Agaricomycetidae</taxon>
        <taxon>Agaricales</taxon>
        <taxon>Marasmiineae</taxon>
        <taxon>Marasmiaceae</taxon>
        <taxon>Marasmius</taxon>
    </lineage>
</organism>
<sequence>MPSSKPNSNKRGKPKANKKRKADTLLFGGDSDLSPPPSSPMALSAAGEEITAEQPVPAMDGESKKKVATRASRRIARAEPLEETVEGLRLNPKPATKRKKGNPQGPVDLPEENAGSRLPGKEASASLEDDSVGLTKAAQTEKIDFGGSQLEGTDFRDMDDRGKDVDENEEEDGGDDEEEEDGGGDDDSDDPFSIYPKDSQKEVKANEAIRRYLALPGSNRLKAGTRAYIQAHASNCSAAGSTCQELSKDILVSREGQLKCLYHYFVDKTSRKTDKSEGRLTGVPYAVKGTGKKKNPNRDAESNKTVKEKKRRSKNLLDIYSRLELPRVGDGGEEYCHCGCRLEDAIWGLYLWKTGRIEYNGKVQGYGNEHIIPRQRNFTITRMKRMGIELDDVWTHVKVTGPPVCYQERPKEEQLEYRLRSGSKGKEKVEEGAEQPLDDADMAKLISFD</sequence>
<feature type="compositionally biased region" description="Basic and acidic residues" evidence="1">
    <location>
        <begin position="296"/>
        <end position="306"/>
    </location>
</feature>
<evidence type="ECO:0000256" key="1">
    <source>
        <dbReference type="SAM" id="MobiDB-lite"/>
    </source>
</evidence>
<feature type="compositionally biased region" description="Basic and acidic residues" evidence="1">
    <location>
        <begin position="153"/>
        <end position="165"/>
    </location>
</feature>
<protein>
    <submittedName>
        <fullName evidence="2">Uncharacterized protein</fullName>
    </submittedName>
</protein>
<feature type="compositionally biased region" description="Basic residues" evidence="1">
    <location>
        <begin position="8"/>
        <end position="21"/>
    </location>
</feature>
<dbReference type="Proteomes" id="UP001437256">
    <property type="component" value="Unassembled WGS sequence"/>
</dbReference>
<feature type="compositionally biased region" description="Acidic residues" evidence="1">
    <location>
        <begin position="166"/>
        <end position="190"/>
    </location>
</feature>
<feature type="region of interest" description="Disordered" evidence="1">
    <location>
        <begin position="1"/>
        <end position="201"/>
    </location>
</feature>
<keyword evidence="3" id="KW-1185">Reference proteome</keyword>
<reference evidence="2 3" key="1">
    <citation type="submission" date="2024-05" db="EMBL/GenBank/DDBJ databases">
        <title>A draft genome resource for the thread blight pathogen Marasmius tenuissimus strain MS-2.</title>
        <authorList>
            <person name="Yulfo-Soto G.E."/>
            <person name="Baruah I.K."/>
            <person name="Amoako-Attah I."/>
            <person name="Bukari Y."/>
            <person name="Meinhardt L.W."/>
            <person name="Bailey B.A."/>
            <person name="Cohen S.P."/>
        </authorList>
    </citation>
    <scope>NUCLEOTIDE SEQUENCE [LARGE SCALE GENOMIC DNA]</scope>
    <source>
        <strain evidence="2 3">MS-2</strain>
    </source>
</reference>
<gene>
    <name evidence="2" type="ORF">AAF712_006031</name>
</gene>